<protein>
    <submittedName>
        <fullName evidence="1">Delta-aminolevulinic acid dehydratase</fullName>
    </submittedName>
</protein>
<dbReference type="OrthoDB" id="4548730at2"/>
<evidence type="ECO:0000313" key="2">
    <source>
        <dbReference type="Proteomes" id="UP000276349"/>
    </source>
</evidence>
<keyword evidence="2" id="KW-1185">Reference proteome</keyword>
<organism evidence="1 2">
    <name type="scientific">Lysinibacillus telephonicus</name>
    <dbReference type="NCBI Taxonomy" id="1714840"/>
    <lineage>
        <taxon>Bacteria</taxon>
        <taxon>Bacillati</taxon>
        <taxon>Bacillota</taxon>
        <taxon>Bacilli</taxon>
        <taxon>Bacillales</taxon>
        <taxon>Bacillaceae</taxon>
        <taxon>Lysinibacillus</taxon>
    </lineage>
</organism>
<dbReference type="EMBL" id="RXNR01000078">
    <property type="protein sequence ID" value="RTQ88454.1"/>
    <property type="molecule type" value="Genomic_DNA"/>
</dbReference>
<name>A0A3S0HCV6_9BACI</name>
<comment type="caution">
    <text evidence="1">The sequence shown here is derived from an EMBL/GenBank/DDBJ whole genome shotgun (WGS) entry which is preliminary data.</text>
</comment>
<gene>
    <name evidence="1" type="ORF">EKG35_17865</name>
</gene>
<dbReference type="AlphaFoldDB" id="A0A3S0HCV6"/>
<reference evidence="1 2" key="1">
    <citation type="submission" date="2018-12" db="EMBL/GenBank/DDBJ databases">
        <authorList>
            <person name="Yu L."/>
        </authorList>
    </citation>
    <scope>NUCLEOTIDE SEQUENCE [LARGE SCALE GENOMIC DNA]</scope>
    <source>
        <strain evidence="1 2">S5H2222</strain>
    </source>
</reference>
<dbReference type="RefSeq" id="WP_126295907.1">
    <property type="nucleotide sequence ID" value="NZ_CP155468.1"/>
</dbReference>
<dbReference type="Proteomes" id="UP000276349">
    <property type="component" value="Unassembled WGS sequence"/>
</dbReference>
<proteinExistence type="predicted"/>
<sequence>MSRPELFVTLAVGENCDMSAFALRSSLEYFGAKVNVHWIGRPNDLIDILSGSYLDNPCDYLILDFHGDEGRLYMTELDSEVYEPDEPRGKFFDYHQVRKYTKLKNINVIANGCTLGDENLAKAFLDCGCKSYIGPNDYIDGNSALMFLIAFMYEVINNKKSQKEAFEIAKSIDDETRLYRLYLNESDKNR</sequence>
<accession>A0A3S0HCV6</accession>
<evidence type="ECO:0000313" key="1">
    <source>
        <dbReference type="EMBL" id="RTQ88454.1"/>
    </source>
</evidence>